<dbReference type="InterPro" id="IPR006447">
    <property type="entry name" value="Myb_dom_plants"/>
</dbReference>
<dbReference type="GO" id="GO:0003677">
    <property type="term" value="F:DNA binding"/>
    <property type="evidence" value="ECO:0007669"/>
    <property type="project" value="UniProtKB-KW"/>
</dbReference>
<feature type="region of interest" description="Disordered" evidence="9">
    <location>
        <begin position="81"/>
        <end position="114"/>
    </location>
</feature>
<dbReference type="InterPro" id="IPR001005">
    <property type="entry name" value="SANT/Myb"/>
</dbReference>
<evidence type="ECO:0000256" key="3">
    <source>
        <dbReference type="ARBA" id="ARBA00023125"/>
    </source>
</evidence>
<dbReference type="GO" id="GO:0003700">
    <property type="term" value="F:DNA-binding transcription factor activity"/>
    <property type="evidence" value="ECO:0007669"/>
    <property type="project" value="UniProtKB-ARBA"/>
</dbReference>
<evidence type="ECO:0000256" key="5">
    <source>
        <dbReference type="ARBA" id="ARBA00023163"/>
    </source>
</evidence>
<comment type="caution">
    <text evidence="13">The sequence shown here is derived from an EMBL/GenBank/DDBJ whole genome shotgun (WGS) entry which is preliminary data.</text>
</comment>
<keyword evidence="14" id="KW-1185">Reference proteome</keyword>
<feature type="domain" description="Myb-like" evidence="10">
    <location>
        <begin position="110"/>
        <end position="162"/>
    </location>
</feature>
<dbReference type="Gene3D" id="1.10.10.60">
    <property type="entry name" value="Homeodomain-like"/>
    <property type="match status" value="2"/>
</dbReference>
<dbReference type="NCBIfam" id="TIGR01557">
    <property type="entry name" value="myb_SHAQKYF"/>
    <property type="match status" value="1"/>
</dbReference>
<evidence type="ECO:0000256" key="1">
    <source>
        <dbReference type="ARBA" id="ARBA00004123"/>
    </source>
</evidence>
<feature type="domain" description="Myb-like" evidence="10">
    <location>
        <begin position="15"/>
        <end position="63"/>
    </location>
</feature>
<gene>
    <name evidence="13" type="ORF">FCM35_KLT18665</name>
</gene>
<dbReference type="InterPro" id="IPR017884">
    <property type="entry name" value="SANT_dom"/>
</dbReference>
<dbReference type="PROSITE" id="PS50090">
    <property type="entry name" value="MYB_LIKE"/>
    <property type="match status" value="2"/>
</dbReference>
<dbReference type="GO" id="GO:0005634">
    <property type="term" value="C:nucleus"/>
    <property type="evidence" value="ECO:0007669"/>
    <property type="project" value="UniProtKB-SubCell"/>
</dbReference>
<dbReference type="Proteomes" id="UP000623129">
    <property type="component" value="Unassembled WGS sequence"/>
</dbReference>
<dbReference type="InterPro" id="IPR009057">
    <property type="entry name" value="Homeodomain-like_sf"/>
</dbReference>
<dbReference type="PROSITE" id="PS51294">
    <property type="entry name" value="HTH_MYB"/>
    <property type="match status" value="1"/>
</dbReference>
<dbReference type="SMART" id="SM00717">
    <property type="entry name" value="SANT"/>
    <property type="match status" value="2"/>
</dbReference>
<dbReference type="SUPFAM" id="SSF46689">
    <property type="entry name" value="Homeodomain-like"/>
    <property type="match status" value="2"/>
</dbReference>
<protein>
    <recommendedName>
        <fullName evidence="7">Transcription factor MYBS1</fullName>
    </recommendedName>
    <alternativeName>
        <fullName evidence="8">Myb-related protein S1</fullName>
    </alternativeName>
</protein>
<feature type="domain" description="SANT" evidence="11">
    <location>
        <begin position="118"/>
        <end position="166"/>
    </location>
</feature>
<evidence type="ECO:0000313" key="14">
    <source>
        <dbReference type="Proteomes" id="UP000623129"/>
    </source>
</evidence>
<dbReference type="AlphaFoldDB" id="A0A833RMA3"/>
<feature type="domain" description="HTH myb-type" evidence="12">
    <location>
        <begin position="110"/>
        <end position="166"/>
    </location>
</feature>
<dbReference type="InterPro" id="IPR052245">
    <property type="entry name" value="Plant_Stress_Dev_TF"/>
</dbReference>
<evidence type="ECO:0000259" key="11">
    <source>
        <dbReference type="PROSITE" id="PS51293"/>
    </source>
</evidence>
<name>A0A833RMA3_9POAL</name>
<comment type="subcellular location">
    <subcellularLocation>
        <location evidence="1">Nucleus</location>
    </subcellularLocation>
</comment>
<proteinExistence type="predicted"/>
<keyword evidence="3" id="KW-0238">DNA-binding</keyword>
<evidence type="ECO:0000256" key="8">
    <source>
        <dbReference type="ARBA" id="ARBA00076145"/>
    </source>
</evidence>
<evidence type="ECO:0000256" key="2">
    <source>
        <dbReference type="ARBA" id="ARBA00023015"/>
    </source>
</evidence>
<accession>A0A833RMA3</accession>
<evidence type="ECO:0000256" key="4">
    <source>
        <dbReference type="ARBA" id="ARBA00023159"/>
    </source>
</evidence>
<dbReference type="FunFam" id="1.10.10.60:FF:000009">
    <property type="entry name" value="transcription factor MYB1R1"/>
    <property type="match status" value="1"/>
</dbReference>
<dbReference type="InterPro" id="IPR017930">
    <property type="entry name" value="Myb_dom"/>
</dbReference>
<dbReference type="GO" id="GO:0009739">
    <property type="term" value="P:response to gibberellin"/>
    <property type="evidence" value="ECO:0007669"/>
    <property type="project" value="TreeGrafter"/>
</dbReference>
<evidence type="ECO:0000259" key="12">
    <source>
        <dbReference type="PROSITE" id="PS51294"/>
    </source>
</evidence>
<sequence length="275" mass="30089">MGGDEGPTSPAIEKPWTREEDKAFETALATVELVEGLRRWEGIAARVPARTVEEIQRHYELLVEDVKSIEEGQVELPRYGVGEEEERERGGGLGSGFDRASAKALSRSEQERRKGIPWTEEEHRLFLLGLEKFGKGDWRSISRNYVISRTPTQVASHAQKYFIRLNSMNRDRRRSSIHDITSVGAGGGGGDMPSPKGNNNAPQMKLPAPVPVPGVAVYGQMQPPPGHVGQLGHPVPGQLIAPAVGTPVMFPPPPGHVPPYSMPIGYPPPPPNMHR</sequence>
<evidence type="ECO:0000259" key="10">
    <source>
        <dbReference type="PROSITE" id="PS50090"/>
    </source>
</evidence>
<evidence type="ECO:0000256" key="9">
    <source>
        <dbReference type="SAM" id="MobiDB-lite"/>
    </source>
</evidence>
<evidence type="ECO:0000256" key="7">
    <source>
        <dbReference type="ARBA" id="ARBA00068153"/>
    </source>
</evidence>
<dbReference type="Pfam" id="PF00249">
    <property type="entry name" value="Myb_DNA-binding"/>
    <property type="match status" value="2"/>
</dbReference>
<reference evidence="13" key="1">
    <citation type="submission" date="2020-01" db="EMBL/GenBank/DDBJ databases">
        <title>Genome sequence of Kobresia littledalei, the first chromosome-level genome in the family Cyperaceae.</title>
        <authorList>
            <person name="Qu G."/>
        </authorList>
    </citation>
    <scope>NUCLEOTIDE SEQUENCE</scope>
    <source>
        <strain evidence="13">C.B.Clarke</strain>
        <tissue evidence="13">Leaf</tissue>
    </source>
</reference>
<keyword evidence="6" id="KW-0539">Nucleus</keyword>
<keyword evidence="5" id="KW-0804">Transcription</keyword>
<dbReference type="GO" id="GO:0009744">
    <property type="term" value="P:response to sucrose"/>
    <property type="evidence" value="ECO:0007669"/>
    <property type="project" value="UniProtKB-ARBA"/>
</dbReference>
<organism evidence="13 14">
    <name type="scientific">Carex littledalei</name>
    <dbReference type="NCBI Taxonomy" id="544730"/>
    <lineage>
        <taxon>Eukaryota</taxon>
        <taxon>Viridiplantae</taxon>
        <taxon>Streptophyta</taxon>
        <taxon>Embryophyta</taxon>
        <taxon>Tracheophyta</taxon>
        <taxon>Spermatophyta</taxon>
        <taxon>Magnoliopsida</taxon>
        <taxon>Liliopsida</taxon>
        <taxon>Poales</taxon>
        <taxon>Cyperaceae</taxon>
        <taxon>Cyperoideae</taxon>
        <taxon>Cariceae</taxon>
        <taxon>Carex</taxon>
        <taxon>Carex subgen. Euthyceras</taxon>
    </lineage>
</organism>
<dbReference type="FunFam" id="1.10.10.60:FF:000154">
    <property type="entry name" value="Transcription factor SRM1"/>
    <property type="match status" value="1"/>
</dbReference>
<dbReference type="PANTHER" id="PTHR44191">
    <property type="entry name" value="TRANSCRIPTION FACTOR KUA1"/>
    <property type="match status" value="1"/>
</dbReference>
<evidence type="ECO:0000256" key="6">
    <source>
        <dbReference type="ARBA" id="ARBA00023242"/>
    </source>
</evidence>
<dbReference type="EMBL" id="SWLB01000006">
    <property type="protein sequence ID" value="KAF3338078.1"/>
    <property type="molecule type" value="Genomic_DNA"/>
</dbReference>
<keyword evidence="2" id="KW-0805">Transcription regulation</keyword>
<dbReference type="PROSITE" id="PS51293">
    <property type="entry name" value="SANT"/>
    <property type="match status" value="1"/>
</dbReference>
<dbReference type="GO" id="GO:0009751">
    <property type="term" value="P:response to salicylic acid"/>
    <property type="evidence" value="ECO:0007669"/>
    <property type="project" value="TreeGrafter"/>
</dbReference>
<dbReference type="PANTHER" id="PTHR44191:SF2">
    <property type="entry name" value="TRANSCRIPTION FACTOR MYBS1"/>
    <property type="match status" value="1"/>
</dbReference>
<dbReference type="OrthoDB" id="118550at2759"/>
<dbReference type="CDD" id="cd00167">
    <property type="entry name" value="SANT"/>
    <property type="match status" value="2"/>
</dbReference>
<keyword evidence="4" id="KW-0010">Activator</keyword>
<evidence type="ECO:0000313" key="13">
    <source>
        <dbReference type="EMBL" id="KAF3338078.1"/>
    </source>
</evidence>